<keyword evidence="1" id="KW-0812">Transmembrane</keyword>
<dbReference type="AlphaFoldDB" id="A0A6C0BRZ3"/>
<feature type="transmembrane region" description="Helical" evidence="1">
    <location>
        <begin position="36"/>
        <end position="55"/>
    </location>
</feature>
<dbReference type="EMBL" id="MN739215">
    <property type="protein sequence ID" value="QHS94043.1"/>
    <property type="molecule type" value="Genomic_DNA"/>
</dbReference>
<sequence length="100" mass="11791">MLNKVFNTYEKRVFVLLMSIVIVLQIVYMTDNPFDVILITLIDVIIFLTIWNVVFTNVTIYQNKPKTDFIQYGTSLNDALNGNKYRYDLIVDNLEKDKMM</sequence>
<accession>A0A6C0BRZ3</accession>
<evidence type="ECO:0000313" key="2">
    <source>
        <dbReference type="EMBL" id="QHS94043.1"/>
    </source>
</evidence>
<feature type="transmembrane region" description="Helical" evidence="1">
    <location>
        <begin position="12"/>
        <end position="30"/>
    </location>
</feature>
<keyword evidence="1" id="KW-1133">Transmembrane helix</keyword>
<name>A0A6C0BRZ3_9ZZZZ</name>
<organism evidence="2">
    <name type="scientific">viral metagenome</name>
    <dbReference type="NCBI Taxonomy" id="1070528"/>
    <lineage>
        <taxon>unclassified sequences</taxon>
        <taxon>metagenomes</taxon>
        <taxon>organismal metagenomes</taxon>
    </lineage>
</organism>
<evidence type="ECO:0000256" key="1">
    <source>
        <dbReference type="SAM" id="Phobius"/>
    </source>
</evidence>
<protein>
    <submittedName>
        <fullName evidence="2">Uncharacterized protein</fullName>
    </submittedName>
</protein>
<keyword evidence="1" id="KW-0472">Membrane</keyword>
<reference evidence="2" key="1">
    <citation type="journal article" date="2020" name="Nature">
        <title>Giant virus diversity and host interactions through global metagenomics.</title>
        <authorList>
            <person name="Schulz F."/>
            <person name="Roux S."/>
            <person name="Paez-Espino D."/>
            <person name="Jungbluth S."/>
            <person name="Walsh D.A."/>
            <person name="Denef V.J."/>
            <person name="McMahon K.D."/>
            <person name="Konstantinidis K.T."/>
            <person name="Eloe-Fadrosh E.A."/>
            <person name="Kyrpides N.C."/>
            <person name="Woyke T."/>
        </authorList>
    </citation>
    <scope>NUCLEOTIDE SEQUENCE</scope>
    <source>
        <strain evidence="2">GVMAG-M-3300018416-26</strain>
    </source>
</reference>
<proteinExistence type="predicted"/>